<protein>
    <recommendedName>
        <fullName evidence="5">Secreted protein</fullName>
    </recommendedName>
</protein>
<accession>A0A917ZIX6</accession>
<evidence type="ECO:0000256" key="2">
    <source>
        <dbReference type="SAM" id="SignalP"/>
    </source>
</evidence>
<feature type="compositionally biased region" description="Gly residues" evidence="1">
    <location>
        <begin position="51"/>
        <end position="63"/>
    </location>
</feature>
<sequence length="311" mass="32143">MLTSKPFRIIAFACALAAVFALALVVGGRHRDGAGAGGPGHSMNDPSMGGHSSGGDSSGGGQHGGHHHGGPGTTGSGAGLKASAGGYRLVPLTSSVPEGRATAFRFRVEGPDGGAVTSFVPEQTKPMHMYAVRSDQTGFQHLHPAMAADGTWSGELKGLKAGWWRVYTSSVPEAARGKGPMVLSTPFRVGGDTTVNALPAPSRTTEVDGYRLTLGGEPKAKRVAPLTLTVTRGGKPVTDLRPYLGVYAHLTAFHDGDGAFAHLHPLGKAGERGGPALRFQALFPDAGRWRLFVEFKAGGALHTAAVTVQVR</sequence>
<name>A0A917ZIX6_9ACTN</name>
<reference evidence="3" key="2">
    <citation type="submission" date="2020-09" db="EMBL/GenBank/DDBJ databases">
        <authorList>
            <person name="Sun Q."/>
            <person name="Zhou Y."/>
        </authorList>
    </citation>
    <scope>NUCLEOTIDE SEQUENCE</scope>
    <source>
        <strain evidence="3">CGMCC 4.7201</strain>
    </source>
</reference>
<gene>
    <name evidence="3" type="ORF">GCM10012280_14470</name>
</gene>
<feature type="chain" id="PRO_5038971020" description="Secreted protein" evidence="2">
    <location>
        <begin position="24"/>
        <end position="311"/>
    </location>
</feature>
<feature type="signal peptide" evidence="2">
    <location>
        <begin position="1"/>
        <end position="23"/>
    </location>
</feature>
<reference evidence="3" key="1">
    <citation type="journal article" date="2014" name="Int. J. Syst. Evol. Microbiol.">
        <title>Complete genome sequence of Corynebacterium casei LMG S-19264T (=DSM 44701T), isolated from a smear-ripened cheese.</title>
        <authorList>
            <consortium name="US DOE Joint Genome Institute (JGI-PGF)"/>
            <person name="Walter F."/>
            <person name="Albersmeier A."/>
            <person name="Kalinowski J."/>
            <person name="Ruckert C."/>
        </authorList>
    </citation>
    <scope>NUCLEOTIDE SEQUENCE</scope>
    <source>
        <strain evidence="3">CGMCC 4.7201</strain>
    </source>
</reference>
<dbReference type="RefSeq" id="WP_229698218.1">
    <property type="nucleotide sequence ID" value="NZ_BMMS01000005.1"/>
</dbReference>
<keyword evidence="2" id="KW-0732">Signal</keyword>
<dbReference type="Proteomes" id="UP000641932">
    <property type="component" value="Unassembled WGS sequence"/>
</dbReference>
<feature type="region of interest" description="Disordered" evidence="1">
    <location>
        <begin position="33"/>
        <end position="80"/>
    </location>
</feature>
<proteinExistence type="predicted"/>
<evidence type="ECO:0000256" key="1">
    <source>
        <dbReference type="SAM" id="MobiDB-lite"/>
    </source>
</evidence>
<comment type="caution">
    <text evidence="3">The sequence shown here is derived from an EMBL/GenBank/DDBJ whole genome shotgun (WGS) entry which is preliminary data.</text>
</comment>
<keyword evidence="4" id="KW-1185">Reference proteome</keyword>
<evidence type="ECO:0008006" key="5">
    <source>
        <dbReference type="Google" id="ProtNLM"/>
    </source>
</evidence>
<dbReference type="EMBL" id="BMMS01000005">
    <property type="protein sequence ID" value="GGO84002.1"/>
    <property type="molecule type" value="Genomic_DNA"/>
</dbReference>
<evidence type="ECO:0000313" key="3">
    <source>
        <dbReference type="EMBL" id="GGO84002.1"/>
    </source>
</evidence>
<evidence type="ECO:0000313" key="4">
    <source>
        <dbReference type="Proteomes" id="UP000641932"/>
    </source>
</evidence>
<organism evidence="3 4">
    <name type="scientific">Wenjunlia tyrosinilytica</name>
    <dbReference type="NCBI Taxonomy" id="1544741"/>
    <lineage>
        <taxon>Bacteria</taxon>
        <taxon>Bacillati</taxon>
        <taxon>Actinomycetota</taxon>
        <taxon>Actinomycetes</taxon>
        <taxon>Kitasatosporales</taxon>
        <taxon>Streptomycetaceae</taxon>
        <taxon>Wenjunlia</taxon>
    </lineage>
</organism>
<dbReference type="AlphaFoldDB" id="A0A917ZIX6"/>